<sequence>MARSGINKREIDKWARDLVEETNKSLERAQRWNPSRVSAQIVTTSNAVPGEVTGYLARLLLWLDSRE</sequence>
<comment type="caution">
    <text evidence="1">The sequence shown here is derived from an EMBL/GenBank/DDBJ whole genome shotgun (WGS) entry which is preliminary data.</text>
</comment>
<gene>
    <name evidence="1" type="ORF">GCM10010361_33390</name>
</gene>
<evidence type="ECO:0000313" key="2">
    <source>
        <dbReference type="Proteomes" id="UP001500909"/>
    </source>
</evidence>
<evidence type="ECO:0000313" key="1">
    <source>
        <dbReference type="EMBL" id="GAA0466567.1"/>
    </source>
</evidence>
<keyword evidence="2" id="KW-1185">Reference proteome</keyword>
<organism evidence="1 2">
    <name type="scientific">Streptomyces olivaceiscleroticus</name>
    <dbReference type="NCBI Taxonomy" id="68245"/>
    <lineage>
        <taxon>Bacteria</taxon>
        <taxon>Bacillati</taxon>
        <taxon>Actinomycetota</taxon>
        <taxon>Actinomycetes</taxon>
        <taxon>Kitasatosporales</taxon>
        <taxon>Streptomycetaceae</taxon>
        <taxon>Streptomyces</taxon>
    </lineage>
</organism>
<accession>A0ABP3JXB7</accession>
<dbReference type="RefSeq" id="WP_346095698.1">
    <property type="nucleotide sequence ID" value="NZ_BAAABY010000023.1"/>
</dbReference>
<dbReference type="EMBL" id="BAAABY010000023">
    <property type="protein sequence ID" value="GAA0466567.1"/>
    <property type="molecule type" value="Genomic_DNA"/>
</dbReference>
<proteinExistence type="predicted"/>
<protein>
    <submittedName>
        <fullName evidence="1">Uncharacterized protein</fullName>
    </submittedName>
</protein>
<name>A0ABP3JXB7_9ACTN</name>
<dbReference type="Proteomes" id="UP001500909">
    <property type="component" value="Unassembled WGS sequence"/>
</dbReference>
<reference evidence="2" key="1">
    <citation type="journal article" date="2019" name="Int. J. Syst. Evol. Microbiol.">
        <title>The Global Catalogue of Microorganisms (GCM) 10K type strain sequencing project: providing services to taxonomists for standard genome sequencing and annotation.</title>
        <authorList>
            <consortium name="The Broad Institute Genomics Platform"/>
            <consortium name="The Broad Institute Genome Sequencing Center for Infectious Disease"/>
            <person name="Wu L."/>
            <person name="Ma J."/>
        </authorList>
    </citation>
    <scope>NUCLEOTIDE SEQUENCE [LARGE SCALE GENOMIC DNA]</scope>
    <source>
        <strain evidence="2">JCM 4805</strain>
    </source>
</reference>